<dbReference type="GO" id="GO:0006351">
    <property type="term" value="P:DNA-templated transcription"/>
    <property type="evidence" value="ECO:0007669"/>
    <property type="project" value="InterPro"/>
</dbReference>
<reference evidence="10 11" key="1">
    <citation type="journal article" date="2018" name="Gigascience">
        <title>Genomes of trombidid mites reveal novel predicted allergens and laterally-transferred genes associated with secondary metabolism.</title>
        <authorList>
            <person name="Dong X."/>
            <person name="Chaisiri K."/>
            <person name="Xia D."/>
            <person name="Armstrong S.D."/>
            <person name="Fang Y."/>
            <person name="Donnelly M.J."/>
            <person name="Kadowaki T."/>
            <person name="McGarry J.W."/>
            <person name="Darby A.C."/>
            <person name="Makepeace B.L."/>
        </authorList>
    </citation>
    <scope>NUCLEOTIDE SEQUENCE [LARGE SCALE GENOMIC DNA]</scope>
    <source>
        <strain evidence="10">UoL-WK</strain>
    </source>
</reference>
<dbReference type="AlphaFoldDB" id="A0A3S5WGR6"/>
<comment type="similarity">
    <text evidence="1">Belongs to the cyclin family. Cyclin C subfamily.</text>
</comment>
<gene>
    <name evidence="10" type="ORF">B4U79_03682</name>
</gene>
<dbReference type="InterPro" id="IPR036915">
    <property type="entry name" value="Cyclin-like_sf"/>
</dbReference>
<keyword evidence="11" id="KW-1185">Reference proteome</keyword>
<dbReference type="InterPro" id="IPR031658">
    <property type="entry name" value="Cyclin_C_2"/>
</dbReference>
<dbReference type="SUPFAM" id="SSF47954">
    <property type="entry name" value="Cyclin-like"/>
    <property type="match status" value="2"/>
</dbReference>
<dbReference type="CDD" id="cd20525">
    <property type="entry name" value="CYCLIN_CCNH_rpt2"/>
    <property type="match status" value="1"/>
</dbReference>
<dbReference type="Gene3D" id="1.10.472.10">
    <property type="entry name" value="Cyclin-like"/>
    <property type="match status" value="2"/>
</dbReference>
<evidence type="ECO:0000313" key="11">
    <source>
        <dbReference type="Proteomes" id="UP000285301"/>
    </source>
</evidence>
<organism evidence="10 11">
    <name type="scientific">Dinothrombium tinctorium</name>
    <dbReference type="NCBI Taxonomy" id="1965070"/>
    <lineage>
        <taxon>Eukaryota</taxon>
        <taxon>Metazoa</taxon>
        <taxon>Ecdysozoa</taxon>
        <taxon>Arthropoda</taxon>
        <taxon>Chelicerata</taxon>
        <taxon>Arachnida</taxon>
        <taxon>Acari</taxon>
        <taxon>Acariformes</taxon>
        <taxon>Trombidiformes</taxon>
        <taxon>Prostigmata</taxon>
        <taxon>Anystina</taxon>
        <taxon>Parasitengona</taxon>
        <taxon>Trombidioidea</taxon>
        <taxon>Trombidiidae</taxon>
        <taxon>Dinothrombium</taxon>
    </lineage>
</organism>
<dbReference type="Pfam" id="PF16899">
    <property type="entry name" value="Cyclin_C_2"/>
    <property type="match status" value="1"/>
</dbReference>
<dbReference type="PANTHER" id="PTHR10026">
    <property type="entry name" value="CYCLIN"/>
    <property type="match status" value="1"/>
</dbReference>
<evidence type="ECO:0000256" key="2">
    <source>
        <dbReference type="ARBA" id="ARBA00019496"/>
    </source>
</evidence>
<dbReference type="EMBL" id="NCKU01003630">
    <property type="protein sequence ID" value="RWS07152.1"/>
    <property type="molecule type" value="Genomic_DNA"/>
</dbReference>
<keyword evidence="3" id="KW-0195">Cyclin</keyword>
<evidence type="ECO:0000259" key="8">
    <source>
        <dbReference type="Pfam" id="PF00134"/>
    </source>
</evidence>
<dbReference type="InterPro" id="IPR006671">
    <property type="entry name" value="Cyclin_N"/>
</dbReference>
<dbReference type="GO" id="GO:0016538">
    <property type="term" value="F:cyclin-dependent protein serine/threonine kinase regulator activity"/>
    <property type="evidence" value="ECO:0007669"/>
    <property type="project" value="InterPro"/>
</dbReference>
<evidence type="ECO:0000313" key="10">
    <source>
        <dbReference type="EMBL" id="RWS07152.1"/>
    </source>
</evidence>
<evidence type="ECO:0000256" key="1">
    <source>
        <dbReference type="ARBA" id="ARBA00008638"/>
    </source>
</evidence>
<comment type="function">
    <text evidence="5">Regulates CDK7, the catalytic subunit of the CDK-activating kinase (CAK) enzymatic complex. CAK activates the cyclin-associated kinases CDK1, CDK2, CDK4 and CDK6 by threonine phosphorylation. CAK complexed to the core-TFIIH basal transcription factor activates RNA polymerase II by serine phosphorylation of the repetitive C-terminal domain (CTD) of its large subunit (POLR2A), allowing its escape from the promoter and elongation of the transcripts. Involved in cell cycle control and in RNA transcription by RNA polymerase II. Its expression and activity are constant throughout the cell cycle.</text>
</comment>
<accession>A0A3S5WGR6</accession>
<keyword evidence="4" id="KW-0131">Cell cycle</keyword>
<dbReference type="STRING" id="1965070.A0A3S5WGR6"/>
<evidence type="ECO:0000256" key="3">
    <source>
        <dbReference type="ARBA" id="ARBA00023127"/>
    </source>
</evidence>
<sequence>GTAFQYFKRFYLNNSVMDYHPKFIVVTCVYLACKVEEFNVSMNQFVANIKGDRVKAADVVLNNELLLMQQLKYHLTVHNPYRPVEGLMIDMKSRCLNVGDPERFRNYIDNFIENSYFTDACFLYSPSQIALAAIVYAASKFDINLESYLTDILFSDAPEKVDNLRAMMASLWSMIRNISYPTKEQVKQIEKKLEKCRNEANNPDNQENKRALQEEMEETEPMRKYIKLSEEQKLRDDAYLQQQQSSTNSSTSYK</sequence>
<dbReference type="NCBIfam" id="TIGR00569">
    <property type="entry name" value="ccl1"/>
    <property type="match status" value="1"/>
</dbReference>
<comment type="caution">
    <text evidence="10">The sequence shown here is derived from an EMBL/GenBank/DDBJ whole genome shotgun (WGS) entry which is preliminary data.</text>
</comment>
<dbReference type="FunFam" id="1.10.472.10:FF:000029">
    <property type="entry name" value="Cyclin h"/>
    <property type="match status" value="1"/>
</dbReference>
<feature type="domain" description="Cyclin C-terminal" evidence="9">
    <location>
        <begin position="79"/>
        <end position="175"/>
    </location>
</feature>
<dbReference type="GO" id="GO:0070985">
    <property type="term" value="C:transcription factor TFIIK complex"/>
    <property type="evidence" value="ECO:0007669"/>
    <property type="project" value="InterPro"/>
</dbReference>
<feature type="non-terminal residue" evidence="10">
    <location>
        <position position="1"/>
    </location>
</feature>
<evidence type="ECO:0000256" key="4">
    <source>
        <dbReference type="ARBA" id="ARBA00023306"/>
    </source>
</evidence>
<evidence type="ECO:0000259" key="9">
    <source>
        <dbReference type="Pfam" id="PF16899"/>
    </source>
</evidence>
<protein>
    <recommendedName>
        <fullName evidence="2">Cyclin-H</fullName>
    </recommendedName>
</protein>
<feature type="domain" description="Cyclin N-terminal" evidence="8">
    <location>
        <begin position="2"/>
        <end position="75"/>
    </location>
</feature>
<feature type="region of interest" description="Disordered" evidence="7">
    <location>
        <begin position="196"/>
        <end position="228"/>
    </location>
</feature>
<evidence type="ECO:0000256" key="5">
    <source>
        <dbReference type="ARBA" id="ARBA00025343"/>
    </source>
</evidence>
<dbReference type="InterPro" id="IPR027081">
    <property type="entry name" value="CyclinH/Ccl1"/>
</dbReference>
<dbReference type="Pfam" id="PF00134">
    <property type="entry name" value="Cyclin_N"/>
    <property type="match status" value="1"/>
</dbReference>
<comment type="subunit">
    <text evidence="6">Associates primarily with CDK7 and MAT1 to form the CAK complex. CAK can further associate with the core-TFIIH to form the TFIIH basal transcription factor.</text>
</comment>
<dbReference type="Proteomes" id="UP000285301">
    <property type="component" value="Unassembled WGS sequence"/>
</dbReference>
<dbReference type="OrthoDB" id="6496182at2759"/>
<evidence type="ECO:0000256" key="7">
    <source>
        <dbReference type="SAM" id="MobiDB-lite"/>
    </source>
</evidence>
<evidence type="ECO:0000256" key="6">
    <source>
        <dbReference type="ARBA" id="ARBA00026042"/>
    </source>
</evidence>
<dbReference type="InterPro" id="IPR043198">
    <property type="entry name" value="Cyclin/Ssn8"/>
</dbReference>
<dbReference type="GO" id="GO:0006357">
    <property type="term" value="P:regulation of transcription by RNA polymerase II"/>
    <property type="evidence" value="ECO:0007669"/>
    <property type="project" value="InterPro"/>
</dbReference>
<proteinExistence type="inferred from homology"/>
<name>A0A3S5WGR6_9ACAR</name>
<dbReference type="CDD" id="cd20524">
    <property type="entry name" value="CYCLIN_CCNH_rpt1"/>
    <property type="match status" value="1"/>
</dbReference>